<accession>A0ACD3AET4</accession>
<dbReference type="Proteomes" id="UP000308600">
    <property type="component" value="Unassembled WGS sequence"/>
</dbReference>
<sequence>MNNLRNFRAPDELFRAYHLTQTRWQGKNGRLRLCNNAFGRTYDGGPYGVCVRGLVNRDTLVAHPDGSGCEGILHLVAPTADDGRRFDLSTMALISALRDVNGNDRTIHCVRIVQGQRCVVFMAQGDHTPVTVKDAQGHIILPDEDGEYGLVGLHVDVVFVLYLLEIPRYYQRDAILVASIVEIRLNN</sequence>
<gene>
    <name evidence="1" type="ORF">BDN72DRAFT_901580</name>
</gene>
<protein>
    <submittedName>
        <fullName evidence="1">Uncharacterized protein</fullName>
    </submittedName>
</protein>
<proteinExistence type="predicted"/>
<organism evidence="1 2">
    <name type="scientific">Pluteus cervinus</name>
    <dbReference type="NCBI Taxonomy" id="181527"/>
    <lineage>
        <taxon>Eukaryota</taxon>
        <taxon>Fungi</taxon>
        <taxon>Dikarya</taxon>
        <taxon>Basidiomycota</taxon>
        <taxon>Agaricomycotina</taxon>
        <taxon>Agaricomycetes</taxon>
        <taxon>Agaricomycetidae</taxon>
        <taxon>Agaricales</taxon>
        <taxon>Pluteineae</taxon>
        <taxon>Pluteaceae</taxon>
        <taxon>Pluteus</taxon>
    </lineage>
</organism>
<evidence type="ECO:0000313" key="1">
    <source>
        <dbReference type="EMBL" id="TFK64428.1"/>
    </source>
</evidence>
<name>A0ACD3AET4_9AGAR</name>
<evidence type="ECO:0000313" key="2">
    <source>
        <dbReference type="Proteomes" id="UP000308600"/>
    </source>
</evidence>
<keyword evidence="2" id="KW-1185">Reference proteome</keyword>
<reference evidence="1 2" key="1">
    <citation type="journal article" date="2019" name="Nat. Ecol. Evol.">
        <title>Megaphylogeny resolves global patterns of mushroom evolution.</title>
        <authorList>
            <person name="Varga T."/>
            <person name="Krizsan K."/>
            <person name="Foldi C."/>
            <person name="Dima B."/>
            <person name="Sanchez-Garcia M."/>
            <person name="Sanchez-Ramirez S."/>
            <person name="Szollosi G.J."/>
            <person name="Szarkandi J.G."/>
            <person name="Papp V."/>
            <person name="Albert L."/>
            <person name="Andreopoulos W."/>
            <person name="Angelini C."/>
            <person name="Antonin V."/>
            <person name="Barry K.W."/>
            <person name="Bougher N.L."/>
            <person name="Buchanan P."/>
            <person name="Buyck B."/>
            <person name="Bense V."/>
            <person name="Catcheside P."/>
            <person name="Chovatia M."/>
            <person name="Cooper J."/>
            <person name="Damon W."/>
            <person name="Desjardin D."/>
            <person name="Finy P."/>
            <person name="Geml J."/>
            <person name="Haridas S."/>
            <person name="Hughes K."/>
            <person name="Justo A."/>
            <person name="Karasinski D."/>
            <person name="Kautmanova I."/>
            <person name="Kiss B."/>
            <person name="Kocsube S."/>
            <person name="Kotiranta H."/>
            <person name="LaButti K.M."/>
            <person name="Lechner B.E."/>
            <person name="Liimatainen K."/>
            <person name="Lipzen A."/>
            <person name="Lukacs Z."/>
            <person name="Mihaltcheva S."/>
            <person name="Morgado L.N."/>
            <person name="Niskanen T."/>
            <person name="Noordeloos M.E."/>
            <person name="Ohm R.A."/>
            <person name="Ortiz-Santana B."/>
            <person name="Ovrebo C."/>
            <person name="Racz N."/>
            <person name="Riley R."/>
            <person name="Savchenko A."/>
            <person name="Shiryaev A."/>
            <person name="Soop K."/>
            <person name="Spirin V."/>
            <person name="Szebenyi C."/>
            <person name="Tomsovsky M."/>
            <person name="Tulloss R.E."/>
            <person name="Uehling J."/>
            <person name="Grigoriev I.V."/>
            <person name="Vagvolgyi C."/>
            <person name="Papp T."/>
            <person name="Martin F.M."/>
            <person name="Miettinen O."/>
            <person name="Hibbett D.S."/>
            <person name="Nagy L.G."/>
        </authorList>
    </citation>
    <scope>NUCLEOTIDE SEQUENCE [LARGE SCALE GENOMIC DNA]</scope>
    <source>
        <strain evidence="1 2">NL-1719</strain>
    </source>
</reference>
<dbReference type="EMBL" id="ML208475">
    <property type="protein sequence ID" value="TFK64428.1"/>
    <property type="molecule type" value="Genomic_DNA"/>
</dbReference>